<comment type="caution">
    <text evidence="1">The sequence shown here is derived from an EMBL/GenBank/DDBJ whole genome shotgun (WGS) entry which is preliminary data.</text>
</comment>
<proteinExistence type="predicted"/>
<organism evidence="1 2">
    <name type="scientific">Henosepilachna vigintioctopunctata</name>
    <dbReference type="NCBI Taxonomy" id="420089"/>
    <lineage>
        <taxon>Eukaryota</taxon>
        <taxon>Metazoa</taxon>
        <taxon>Ecdysozoa</taxon>
        <taxon>Arthropoda</taxon>
        <taxon>Hexapoda</taxon>
        <taxon>Insecta</taxon>
        <taxon>Pterygota</taxon>
        <taxon>Neoptera</taxon>
        <taxon>Endopterygota</taxon>
        <taxon>Coleoptera</taxon>
        <taxon>Polyphaga</taxon>
        <taxon>Cucujiformia</taxon>
        <taxon>Coccinelloidea</taxon>
        <taxon>Coccinellidae</taxon>
        <taxon>Epilachninae</taxon>
        <taxon>Epilachnini</taxon>
        <taxon>Henosepilachna</taxon>
    </lineage>
</organism>
<sequence length="185" mass="20289">MKKQVSTILPSFLYNASKSEGKFQLQGIISLRLLNNVRNRIDSDLSQKLASQTIIFVLFSPAVIAANNVAPGGAVSRLAERLPDNLNGKFPPPRAHPAQLVYLSNVLLPSIKRTIRVQRGQQLFLPGCDGAFTSSTWVLWVSGPDGSSRSFNGSYKFSKRSDVRVPKCGEVAVAAKLTTKIWIYV</sequence>
<dbReference type="AlphaFoldDB" id="A0AAW1UUY8"/>
<dbReference type="EMBL" id="JARQZJ010000103">
    <property type="protein sequence ID" value="KAK9886954.1"/>
    <property type="molecule type" value="Genomic_DNA"/>
</dbReference>
<reference evidence="1 2" key="1">
    <citation type="submission" date="2023-03" db="EMBL/GenBank/DDBJ databases">
        <title>Genome insight into feeding habits of ladybird beetles.</title>
        <authorList>
            <person name="Li H.-S."/>
            <person name="Huang Y.-H."/>
            <person name="Pang H."/>
        </authorList>
    </citation>
    <scope>NUCLEOTIDE SEQUENCE [LARGE SCALE GENOMIC DNA]</scope>
    <source>
        <strain evidence="1">SYSU_2023b</strain>
        <tissue evidence="1">Whole body</tissue>
    </source>
</reference>
<gene>
    <name evidence="1" type="ORF">WA026_019211</name>
</gene>
<evidence type="ECO:0000313" key="1">
    <source>
        <dbReference type="EMBL" id="KAK9886954.1"/>
    </source>
</evidence>
<protein>
    <submittedName>
        <fullName evidence="1">Uncharacterized protein</fullName>
    </submittedName>
</protein>
<accession>A0AAW1UUY8</accession>
<name>A0AAW1UUY8_9CUCU</name>
<dbReference type="Proteomes" id="UP001431783">
    <property type="component" value="Unassembled WGS sequence"/>
</dbReference>
<evidence type="ECO:0000313" key="2">
    <source>
        <dbReference type="Proteomes" id="UP001431783"/>
    </source>
</evidence>
<keyword evidence="2" id="KW-1185">Reference proteome</keyword>